<dbReference type="EMBL" id="CP145607">
    <property type="protein sequence ID" value="WWM71641.1"/>
    <property type="molecule type" value="Genomic_DNA"/>
</dbReference>
<gene>
    <name evidence="2" type="ORF">V6R86_13415</name>
</gene>
<dbReference type="Pfam" id="PF06941">
    <property type="entry name" value="NT5C"/>
    <property type="match status" value="1"/>
</dbReference>
<name>A0ABZ2G6K3_9SPHN</name>
<dbReference type="Proteomes" id="UP001382935">
    <property type="component" value="Chromosome"/>
</dbReference>
<dbReference type="RefSeq" id="WP_338505167.1">
    <property type="nucleotide sequence ID" value="NZ_CP145607.1"/>
</dbReference>
<reference evidence="2 3" key="1">
    <citation type="submission" date="2024-02" db="EMBL/GenBank/DDBJ databases">
        <title>Full genome sequence of Sphingomonas kaistensis.</title>
        <authorList>
            <person name="Poletto B.L."/>
            <person name="Silva G."/>
            <person name="Galante D."/>
            <person name="Campos K.R."/>
            <person name="Santos M.B.N."/>
            <person name="Sacchi C.T."/>
        </authorList>
    </citation>
    <scope>NUCLEOTIDE SEQUENCE [LARGE SCALE GENOMIC DNA]</scope>
    <source>
        <strain evidence="2 3">MA4R</strain>
    </source>
</reference>
<proteinExistence type="inferred from homology"/>
<dbReference type="Gene3D" id="1.10.40.40">
    <property type="entry name" value="Deoxyribonucleotidase, domain 2"/>
    <property type="match status" value="1"/>
</dbReference>
<dbReference type="SUPFAM" id="SSF56784">
    <property type="entry name" value="HAD-like"/>
    <property type="match status" value="1"/>
</dbReference>
<accession>A0ABZ2G6K3</accession>
<evidence type="ECO:0000313" key="3">
    <source>
        <dbReference type="Proteomes" id="UP001382935"/>
    </source>
</evidence>
<dbReference type="Gene3D" id="3.40.50.1000">
    <property type="entry name" value="HAD superfamily/HAD-like"/>
    <property type="match status" value="1"/>
</dbReference>
<keyword evidence="3" id="KW-1185">Reference proteome</keyword>
<protein>
    <submittedName>
        <fullName evidence="2">Uncharacterized protein</fullName>
    </submittedName>
</protein>
<comment type="similarity">
    <text evidence="1">Belongs to the 5'(3')-deoxyribonucleotidase family.</text>
</comment>
<evidence type="ECO:0000256" key="1">
    <source>
        <dbReference type="ARBA" id="ARBA00009589"/>
    </source>
</evidence>
<sequence>MAEPRLFLDCDGVLADFDAGVRRLLGTDAKSFEAARGKGEFWKRLARAGDFYASLPKMPDADELFDAVRHLKPTILTGLPIGKWAAPQKVTWAAEHFPGVPIITCMARDKHRHMTGADVLVDDSERHRDAWEEAGGIYVLHTSARDSIARLAEIYPSVEVSR</sequence>
<dbReference type="InterPro" id="IPR023214">
    <property type="entry name" value="HAD_sf"/>
</dbReference>
<dbReference type="InterPro" id="IPR036412">
    <property type="entry name" value="HAD-like_sf"/>
</dbReference>
<dbReference type="InterPro" id="IPR010708">
    <property type="entry name" value="5'(3')-deoxyribonucleotidase"/>
</dbReference>
<evidence type="ECO:0000313" key="2">
    <source>
        <dbReference type="EMBL" id="WWM71641.1"/>
    </source>
</evidence>
<organism evidence="2 3">
    <name type="scientific">Sphingomonas kaistensis</name>
    <dbReference type="NCBI Taxonomy" id="298708"/>
    <lineage>
        <taxon>Bacteria</taxon>
        <taxon>Pseudomonadati</taxon>
        <taxon>Pseudomonadota</taxon>
        <taxon>Alphaproteobacteria</taxon>
        <taxon>Sphingomonadales</taxon>
        <taxon>Sphingomonadaceae</taxon>
        <taxon>Sphingomonas</taxon>
    </lineage>
</organism>